<feature type="region of interest" description="Disordered" evidence="1">
    <location>
        <begin position="125"/>
        <end position="175"/>
    </location>
</feature>
<feature type="region of interest" description="Disordered" evidence="1">
    <location>
        <begin position="1"/>
        <end position="31"/>
    </location>
</feature>
<accession>A0AAU8KFY4</accession>
<sequence>MRDLIPGPVPLHPLGELPGGERRGEQGEEPGQPLLVVVQQLPYAPARIGEGVLVGGQHLGHPESADPLQRGEVVAERIGDGGVVRVLVQPDVRTDPRQQVVAGEQPPVPFQPGGMPLLQMEADMARGVPGRPDGTQPPPGEVEQLAGDDLPVRQGGAQPGQGPQPPPAAGGAQRGEVVVRRADGGELAGEVVEPGAGLGFPGTADDRGVGLVHGDPGPGRLADLAGESVVVGVVVGDDDAVDVGDGGTEGGEPGDQGLPGGGIVPAGVDEDGPPVGVDEVDQGVPEGIVRDGHPDAVDAPAVIGHLRPGPVSHLCHGLPFSARVSTVTRTRSSGSPGLPNRGSAGVIDAAAPVDY</sequence>
<feature type="region of interest" description="Disordered" evidence="1">
    <location>
        <begin position="329"/>
        <end position="355"/>
    </location>
</feature>
<evidence type="ECO:0000313" key="2">
    <source>
        <dbReference type="EMBL" id="XCN13855.1"/>
    </source>
</evidence>
<protein>
    <submittedName>
        <fullName evidence="2">Uncharacterized protein</fullName>
    </submittedName>
</protein>
<proteinExistence type="predicted"/>
<name>A0AAU8KFY4_9ACTN</name>
<organism evidence="2">
    <name type="scientific">Streptomyces sp. JL1001</name>
    <dbReference type="NCBI Taxonomy" id="3078227"/>
    <lineage>
        <taxon>Bacteria</taxon>
        <taxon>Bacillati</taxon>
        <taxon>Actinomycetota</taxon>
        <taxon>Actinomycetes</taxon>
        <taxon>Kitasatosporales</taxon>
        <taxon>Streptomycetaceae</taxon>
        <taxon>Streptomyces</taxon>
    </lineage>
</organism>
<evidence type="ECO:0000256" key="1">
    <source>
        <dbReference type="SAM" id="MobiDB-lite"/>
    </source>
</evidence>
<reference evidence="2" key="1">
    <citation type="submission" date="2023-10" db="EMBL/GenBank/DDBJ databases">
        <title>Complete genome sequence of Streptomyces sp. JL1001.</title>
        <authorList>
            <person name="Jiang L."/>
        </authorList>
    </citation>
    <scope>NUCLEOTIDE SEQUENCE</scope>
    <source>
        <strain evidence="2">JL1001</strain>
    </source>
</reference>
<dbReference type="EMBL" id="CP136798">
    <property type="protein sequence ID" value="XCN13855.1"/>
    <property type="molecule type" value="Genomic_DNA"/>
</dbReference>
<dbReference type="AlphaFoldDB" id="A0AAU8KFY4"/>
<gene>
    <name evidence="2" type="ORF">R1Y80_09415</name>
</gene>